<proteinExistence type="predicted"/>
<comment type="caution">
    <text evidence="5">The sequence shown here is derived from an EMBL/GenBank/DDBJ whole genome shotgun (WGS) entry which is preliminary data.</text>
</comment>
<sequence length="376" mass="38470">MLAAHGSASGAQPDSAPRRGRSRRRRLVAVGAAFGAAVLLGVGAVGVYAHGTTRSPGTAKENRHVNTAPIERGTLTGTTKASGTLAFAVARDVASSLGGVVTSLPATGQQIRLGQELFALDNVSVFLFQGAVPAWRALQNGMDDGPDVKQLERSLAALGYFDREPDESFTWRTAEAIRAWQKATGQKKTGTIELGRIVFAAGDVRVAAVKTTVGAQLGAGSSVLGITGLDKQVDVDLKLADQQLAVVGGKVTIDFPLGQSTKGTITAVGVPTEKDGNNSKIVVIPVVVALADPAAAGPLQQATVTVNFPSAVRENVLSVPVGALQALDGNRFGVEVIGKDGTTTRVPVKTGLFAGGRVEISGDGIADGQTVVVPGL</sequence>
<dbReference type="Gene3D" id="1.10.101.10">
    <property type="entry name" value="PGBD-like superfamily/PGBD"/>
    <property type="match status" value="1"/>
</dbReference>
<evidence type="ECO:0000313" key="6">
    <source>
        <dbReference type="Proteomes" id="UP001501444"/>
    </source>
</evidence>
<accession>A0ABN3HSZ2</accession>
<keyword evidence="3" id="KW-1133">Transmembrane helix</keyword>
<keyword evidence="1" id="KW-0813">Transport</keyword>
<dbReference type="InterPro" id="IPR051909">
    <property type="entry name" value="MFP_Cation_Efflux"/>
</dbReference>
<gene>
    <name evidence="5" type="ORF">GCM10010170_098280</name>
</gene>
<dbReference type="InterPro" id="IPR036365">
    <property type="entry name" value="PGBD-like_sf"/>
</dbReference>
<name>A0ABN3HSZ2_9ACTN</name>
<keyword evidence="6" id="KW-1185">Reference proteome</keyword>
<evidence type="ECO:0000256" key="1">
    <source>
        <dbReference type="ARBA" id="ARBA00022448"/>
    </source>
</evidence>
<evidence type="ECO:0000256" key="3">
    <source>
        <dbReference type="SAM" id="Phobius"/>
    </source>
</evidence>
<evidence type="ECO:0000313" key="5">
    <source>
        <dbReference type="EMBL" id="GAA2387374.1"/>
    </source>
</evidence>
<dbReference type="InterPro" id="IPR002477">
    <property type="entry name" value="Peptidoglycan-bd-like"/>
</dbReference>
<dbReference type="PANTHER" id="PTHR30097:SF4">
    <property type="entry name" value="SLR6042 PROTEIN"/>
    <property type="match status" value="1"/>
</dbReference>
<dbReference type="PANTHER" id="PTHR30097">
    <property type="entry name" value="CATION EFFLUX SYSTEM PROTEIN CUSB"/>
    <property type="match status" value="1"/>
</dbReference>
<dbReference type="Proteomes" id="UP001501444">
    <property type="component" value="Unassembled WGS sequence"/>
</dbReference>
<feature type="domain" description="Peptidoglycan binding-like" evidence="4">
    <location>
        <begin position="145"/>
        <end position="190"/>
    </location>
</feature>
<reference evidence="5 6" key="1">
    <citation type="journal article" date="2019" name="Int. J. Syst. Evol. Microbiol.">
        <title>The Global Catalogue of Microorganisms (GCM) 10K type strain sequencing project: providing services to taxonomists for standard genome sequencing and annotation.</title>
        <authorList>
            <consortium name="The Broad Institute Genomics Platform"/>
            <consortium name="The Broad Institute Genome Sequencing Center for Infectious Disease"/>
            <person name="Wu L."/>
            <person name="Ma J."/>
        </authorList>
    </citation>
    <scope>NUCLEOTIDE SEQUENCE [LARGE SCALE GENOMIC DNA]</scope>
    <source>
        <strain evidence="5 6">JCM 3272</strain>
    </source>
</reference>
<evidence type="ECO:0000259" key="4">
    <source>
        <dbReference type="Pfam" id="PF01471"/>
    </source>
</evidence>
<protein>
    <submittedName>
        <fullName evidence="5">Peptidoglycan-binding protein</fullName>
    </submittedName>
</protein>
<dbReference type="Gene3D" id="2.40.420.20">
    <property type="match status" value="1"/>
</dbReference>
<feature type="transmembrane region" description="Helical" evidence="3">
    <location>
        <begin position="27"/>
        <end position="49"/>
    </location>
</feature>
<evidence type="ECO:0000256" key="2">
    <source>
        <dbReference type="SAM" id="MobiDB-lite"/>
    </source>
</evidence>
<feature type="region of interest" description="Disordered" evidence="2">
    <location>
        <begin position="1"/>
        <end position="23"/>
    </location>
</feature>
<dbReference type="SUPFAM" id="SSF47090">
    <property type="entry name" value="PGBD-like"/>
    <property type="match status" value="1"/>
</dbReference>
<keyword evidence="3" id="KW-0812">Transmembrane</keyword>
<keyword evidence="3" id="KW-0472">Membrane</keyword>
<dbReference type="InterPro" id="IPR036366">
    <property type="entry name" value="PGBDSf"/>
</dbReference>
<organism evidence="5 6">
    <name type="scientific">Dactylosporangium salmoneum</name>
    <dbReference type="NCBI Taxonomy" id="53361"/>
    <lineage>
        <taxon>Bacteria</taxon>
        <taxon>Bacillati</taxon>
        <taxon>Actinomycetota</taxon>
        <taxon>Actinomycetes</taxon>
        <taxon>Micromonosporales</taxon>
        <taxon>Micromonosporaceae</taxon>
        <taxon>Dactylosporangium</taxon>
    </lineage>
</organism>
<dbReference type="Pfam" id="PF01471">
    <property type="entry name" value="PG_binding_1"/>
    <property type="match status" value="1"/>
</dbReference>
<dbReference type="RefSeq" id="WP_344619634.1">
    <property type="nucleotide sequence ID" value="NZ_BAAARV010000106.1"/>
</dbReference>
<dbReference type="EMBL" id="BAAARV010000106">
    <property type="protein sequence ID" value="GAA2387374.1"/>
    <property type="molecule type" value="Genomic_DNA"/>
</dbReference>